<dbReference type="InterPro" id="IPR050523">
    <property type="entry name" value="AKR_Detox_Biosynth"/>
</dbReference>
<dbReference type="Proteomes" id="UP000094960">
    <property type="component" value="Chromosome"/>
</dbReference>
<dbReference type="KEGG" id="spun:BFF78_11185"/>
<dbReference type="GO" id="GO:0016491">
    <property type="term" value="F:oxidoreductase activity"/>
    <property type="evidence" value="ECO:0007669"/>
    <property type="project" value="UniProtKB-KW"/>
</dbReference>
<protein>
    <submittedName>
        <fullName evidence="3">Oxidoreductase</fullName>
    </submittedName>
</protein>
<reference evidence="4" key="1">
    <citation type="submission" date="2016-09" db="EMBL/GenBank/DDBJ databases">
        <title>Streptomyces puniciscabiei strain:TW1S1 Genome sequencing and assembly.</title>
        <authorList>
            <person name="Kim M.-K."/>
            <person name="Kim S.B."/>
        </authorList>
    </citation>
    <scope>NUCLEOTIDE SEQUENCE [LARGE SCALE GENOMIC DNA]</scope>
    <source>
        <strain evidence="4">TW1S1</strain>
    </source>
</reference>
<dbReference type="PANTHER" id="PTHR43364:SF5">
    <property type="entry name" value="REDUCTASE"/>
    <property type="match status" value="1"/>
</dbReference>
<dbReference type="InterPro" id="IPR023210">
    <property type="entry name" value="NADP_OxRdtase_dom"/>
</dbReference>
<evidence type="ECO:0000313" key="3">
    <source>
        <dbReference type="EMBL" id="AOR31532.1"/>
    </source>
</evidence>
<feature type="domain" description="NADP-dependent oxidoreductase" evidence="2">
    <location>
        <begin position="23"/>
        <end position="320"/>
    </location>
</feature>
<dbReference type="Gene3D" id="3.20.20.100">
    <property type="entry name" value="NADP-dependent oxidoreductase domain"/>
    <property type="match status" value="1"/>
</dbReference>
<dbReference type="GO" id="GO:0005829">
    <property type="term" value="C:cytosol"/>
    <property type="evidence" value="ECO:0007669"/>
    <property type="project" value="TreeGrafter"/>
</dbReference>
<keyword evidence="4" id="KW-1185">Reference proteome</keyword>
<name>A0A1D7Y7H4_9ACTN</name>
<dbReference type="FunFam" id="3.20.20.100:FF:000004">
    <property type="entry name" value="Oxidoreductase, aldo/keto reductase"/>
    <property type="match status" value="1"/>
</dbReference>
<dbReference type="InterPro" id="IPR036812">
    <property type="entry name" value="NAD(P)_OxRdtase_dom_sf"/>
</dbReference>
<evidence type="ECO:0000259" key="2">
    <source>
        <dbReference type="Pfam" id="PF00248"/>
    </source>
</evidence>
<dbReference type="SUPFAM" id="SSF51430">
    <property type="entry name" value="NAD(P)-linked oxidoreductase"/>
    <property type="match status" value="1"/>
</dbReference>
<dbReference type="Pfam" id="PF00248">
    <property type="entry name" value="Aldo_ket_red"/>
    <property type="match status" value="1"/>
</dbReference>
<sequence length="336" mass="36680">MSTTGGEDRLHTRLGRTALRVSRICLGTVNFGGRVEEPEARELMDHAVDSGINFVDTADMYGWREYKGYTEEVIGRWLASRASLRDRVVLATKVGNPMGEGLNERGLSARHIVAACEGSLRRLGTEWIDLYQMHHVDRDAGWDEVWQAMELLVQQGKVRYVGSSNFAGWDVAAAQEAAKARHFLGLVSEQCLYNLAVRYPELELLPAARAYGVAVLPWSPLHGGLLSGVLRKTAEGRAVKSGQGRSAAALEGMRDTIDRYERLCADFGRDPAEVGLAWVMSRPGVTSTVIGPRTPGHVKDALRALESPLSDGETAELEELFPPIGQGGAAPDAWLT</sequence>
<keyword evidence="1" id="KW-0560">Oxidoreductase</keyword>
<gene>
    <name evidence="3" type="ORF">BFF78_11185</name>
</gene>
<dbReference type="CDD" id="cd19087">
    <property type="entry name" value="AKR_AKR12A1_B1_C1"/>
    <property type="match status" value="1"/>
</dbReference>
<evidence type="ECO:0000256" key="1">
    <source>
        <dbReference type="ARBA" id="ARBA00023002"/>
    </source>
</evidence>
<dbReference type="PANTHER" id="PTHR43364">
    <property type="entry name" value="NADH-SPECIFIC METHYLGLYOXAL REDUCTASE-RELATED"/>
    <property type="match status" value="1"/>
</dbReference>
<accession>A0A1D7Y7H4</accession>
<dbReference type="EMBL" id="CP017248">
    <property type="protein sequence ID" value="AOR31532.1"/>
    <property type="molecule type" value="Genomic_DNA"/>
</dbReference>
<proteinExistence type="predicted"/>
<dbReference type="AlphaFoldDB" id="A0A1D7Y7H4"/>
<evidence type="ECO:0000313" key="4">
    <source>
        <dbReference type="Proteomes" id="UP000094960"/>
    </source>
</evidence>
<organism evidence="3 4">
    <name type="scientific">Streptomyces fodineus</name>
    <dbReference type="NCBI Taxonomy" id="1904616"/>
    <lineage>
        <taxon>Bacteria</taxon>
        <taxon>Bacillati</taxon>
        <taxon>Actinomycetota</taxon>
        <taxon>Actinomycetes</taxon>
        <taxon>Kitasatosporales</taxon>
        <taxon>Streptomycetaceae</taxon>
        <taxon>Streptomyces</taxon>
    </lineage>
</organism>
<dbReference type="RefSeq" id="WP_069778176.1">
    <property type="nucleotide sequence ID" value="NZ_CP017248.1"/>
</dbReference>